<keyword evidence="10" id="KW-0408">Iron</keyword>
<organism evidence="15 16">
    <name type="scientific">Vibrio algicola</name>
    <dbReference type="NCBI Taxonomy" id="2662262"/>
    <lineage>
        <taxon>Bacteria</taxon>
        <taxon>Pseudomonadati</taxon>
        <taxon>Pseudomonadota</taxon>
        <taxon>Gammaproteobacteria</taxon>
        <taxon>Vibrionales</taxon>
        <taxon>Vibrionaceae</taxon>
        <taxon>Vibrio</taxon>
    </lineage>
</organism>
<dbReference type="GO" id="GO:0009055">
    <property type="term" value="F:electron transfer activity"/>
    <property type="evidence" value="ECO:0007669"/>
    <property type="project" value="InterPro"/>
</dbReference>
<keyword evidence="7" id="KW-0479">Metal-binding</keyword>
<evidence type="ECO:0000256" key="5">
    <source>
        <dbReference type="ARBA" id="ARBA00022617"/>
    </source>
</evidence>
<dbReference type="NCBIfam" id="NF008566">
    <property type="entry name" value="PRK11513.1"/>
    <property type="match status" value="1"/>
</dbReference>
<dbReference type="InterPro" id="IPR052168">
    <property type="entry name" value="Cytochrome_b561_oxidase"/>
</dbReference>
<feature type="transmembrane region" description="Helical" evidence="13">
    <location>
        <begin position="143"/>
        <end position="162"/>
    </location>
</feature>
<feature type="domain" description="Cytochrome b561 bacterial/Ni-hydrogenase" evidence="14">
    <location>
        <begin position="2"/>
        <end position="172"/>
    </location>
</feature>
<keyword evidence="3" id="KW-0813">Transport</keyword>
<evidence type="ECO:0000256" key="7">
    <source>
        <dbReference type="ARBA" id="ARBA00022723"/>
    </source>
</evidence>
<name>A0A5Q0TG12_9VIBR</name>
<dbReference type="Pfam" id="PF01292">
    <property type="entry name" value="Ni_hydr_CYTB"/>
    <property type="match status" value="1"/>
</dbReference>
<dbReference type="PANTHER" id="PTHR30529:SF3">
    <property type="entry name" value="CYTOCHROME B561 HOMOLOG 1"/>
    <property type="match status" value="1"/>
</dbReference>
<dbReference type="SUPFAM" id="SSF81342">
    <property type="entry name" value="Transmembrane di-heme cytochromes"/>
    <property type="match status" value="1"/>
</dbReference>
<dbReference type="AlphaFoldDB" id="A0A5Q0TG12"/>
<dbReference type="GO" id="GO:0005886">
    <property type="term" value="C:plasma membrane"/>
    <property type="evidence" value="ECO:0007669"/>
    <property type="project" value="UniProtKB-SubCell"/>
</dbReference>
<feature type="transmembrane region" description="Helical" evidence="13">
    <location>
        <begin position="89"/>
        <end position="109"/>
    </location>
</feature>
<dbReference type="GO" id="GO:0020037">
    <property type="term" value="F:heme binding"/>
    <property type="evidence" value="ECO:0007669"/>
    <property type="project" value="TreeGrafter"/>
</dbReference>
<evidence type="ECO:0000256" key="9">
    <source>
        <dbReference type="ARBA" id="ARBA00022989"/>
    </source>
</evidence>
<keyword evidence="8" id="KW-0249">Electron transport</keyword>
<evidence type="ECO:0000256" key="1">
    <source>
        <dbReference type="ARBA" id="ARBA00001970"/>
    </source>
</evidence>
<sequence length="174" mass="19403">MRYSKPQIALHWLILLLIAVTYAAIELKGFIPKPNPWHNYVKIIHFNAGILVLVLMLLRVYLKKKYTSPAISPKPPAWQTGLSHLAHSLLYLGFIALPILGISLLFVAGKSWPLLGISMPAASIADKATAGTIKDFHEWIANAGYFVIGIHAIAALYHHYVVKDDTLVRMMPKK</sequence>
<keyword evidence="16" id="KW-1185">Reference proteome</keyword>
<keyword evidence="5" id="KW-0349">Heme</keyword>
<evidence type="ECO:0000256" key="11">
    <source>
        <dbReference type="ARBA" id="ARBA00023136"/>
    </source>
</evidence>
<accession>A0A5Q0TG12</accession>
<dbReference type="GO" id="GO:0046872">
    <property type="term" value="F:metal ion binding"/>
    <property type="evidence" value="ECO:0007669"/>
    <property type="project" value="UniProtKB-KW"/>
</dbReference>
<keyword evidence="6 13" id="KW-0812">Transmembrane</keyword>
<dbReference type="EMBL" id="CP045699">
    <property type="protein sequence ID" value="QGA65830.1"/>
    <property type="molecule type" value="Genomic_DNA"/>
</dbReference>
<evidence type="ECO:0000256" key="3">
    <source>
        <dbReference type="ARBA" id="ARBA00022448"/>
    </source>
</evidence>
<comment type="subcellular location">
    <subcellularLocation>
        <location evidence="2">Cell membrane</location>
        <topology evidence="2">Multi-pass membrane protein</topology>
    </subcellularLocation>
</comment>
<keyword evidence="9 13" id="KW-1133">Transmembrane helix</keyword>
<evidence type="ECO:0000256" key="8">
    <source>
        <dbReference type="ARBA" id="ARBA00022982"/>
    </source>
</evidence>
<gene>
    <name evidence="15" type="primary">cybB</name>
    <name evidence="15" type="ORF">GFB47_10775</name>
</gene>
<dbReference type="GO" id="GO:0022904">
    <property type="term" value="P:respiratory electron transport chain"/>
    <property type="evidence" value="ECO:0007669"/>
    <property type="project" value="InterPro"/>
</dbReference>
<evidence type="ECO:0000313" key="16">
    <source>
        <dbReference type="Proteomes" id="UP000348942"/>
    </source>
</evidence>
<evidence type="ECO:0000313" key="15">
    <source>
        <dbReference type="EMBL" id="QGA65830.1"/>
    </source>
</evidence>
<proteinExistence type="inferred from homology"/>
<keyword evidence="11 13" id="KW-0472">Membrane</keyword>
<keyword evidence="4" id="KW-1003">Cell membrane</keyword>
<evidence type="ECO:0000256" key="4">
    <source>
        <dbReference type="ARBA" id="ARBA00022475"/>
    </source>
</evidence>
<dbReference type="InterPro" id="IPR016174">
    <property type="entry name" value="Di-haem_cyt_TM"/>
</dbReference>
<protein>
    <submittedName>
        <fullName evidence="15">Cytochrome b561</fullName>
    </submittedName>
</protein>
<evidence type="ECO:0000259" key="14">
    <source>
        <dbReference type="Pfam" id="PF01292"/>
    </source>
</evidence>
<dbReference type="PANTHER" id="PTHR30529">
    <property type="entry name" value="CYTOCHROME B561"/>
    <property type="match status" value="1"/>
</dbReference>
<evidence type="ECO:0000256" key="13">
    <source>
        <dbReference type="SAM" id="Phobius"/>
    </source>
</evidence>
<evidence type="ECO:0000256" key="6">
    <source>
        <dbReference type="ARBA" id="ARBA00022692"/>
    </source>
</evidence>
<dbReference type="Proteomes" id="UP000348942">
    <property type="component" value="Chromosome 1"/>
</dbReference>
<evidence type="ECO:0000256" key="12">
    <source>
        <dbReference type="ARBA" id="ARBA00037975"/>
    </source>
</evidence>
<dbReference type="InterPro" id="IPR011577">
    <property type="entry name" value="Cyt_b561_bac/Ni-Hgenase"/>
</dbReference>
<reference evidence="15 16" key="1">
    <citation type="submission" date="2019-10" db="EMBL/GenBank/DDBJ databases">
        <title>Vibrio sp. nov., isolated from Coralline algae surface.</title>
        <authorList>
            <person name="Geng Y."/>
            <person name="Zhang X."/>
        </authorList>
    </citation>
    <scope>NUCLEOTIDE SEQUENCE [LARGE SCALE GENOMIC DNA]</scope>
    <source>
        <strain evidence="15 16">SM1977</strain>
    </source>
</reference>
<feature type="transmembrane region" description="Helical" evidence="13">
    <location>
        <begin position="39"/>
        <end position="62"/>
    </location>
</feature>
<dbReference type="RefSeq" id="WP_153447968.1">
    <property type="nucleotide sequence ID" value="NZ_CP045699.1"/>
</dbReference>
<evidence type="ECO:0000256" key="2">
    <source>
        <dbReference type="ARBA" id="ARBA00004651"/>
    </source>
</evidence>
<comment type="cofactor">
    <cofactor evidence="1">
        <name>heme b</name>
        <dbReference type="ChEBI" id="CHEBI:60344"/>
    </cofactor>
</comment>
<comment type="similarity">
    <text evidence="12">Belongs to the cytochrome b561 family.</text>
</comment>
<evidence type="ECO:0000256" key="10">
    <source>
        <dbReference type="ARBA" id="ARBA00023004"/>
    </source>
</evidence>